<name>A0A150Q7V7_SORCE</name>
<gene>
    <name evidence="1" type="ORF">BE04_22975</name>
</gene>
<sequence>GVVGYLAFAVASVALTHAVFFGEDRYHMVVTPALCILAACALRRGEAAPAAGRGDDAREALTMRISRLLR</sequence>
<accession>A0A150Q7V7</accession>
<dbReference type="AlphaFoldDB" id="A0A150Q7V7"/>
<evidence type="ECO:0000313" key="2">
    <source>
        <dbReference type="Proteomes" id="UP000075604"/>
    </source>
</evidence>
<comment type="caution">
    <text evidence="1">The sequence shown here is derived from an EMBL/GenBank/DDBJ whole genome shotgun (WGS) entry which is preliminary data.</text>
</comment>
<dbReference type="Proteomes" id="UP000075604">
    <property type="component" value="Unassembled WGS sequence"/>
</dbReference>
<evidence type="ECO:0000313" key="1">
    <source>
        <dbReference type="EMBL" id="KYF64069.1"/>
    </source>
</evidence>
<proteinExistence type="predicted"/>
<reference evidence="1 2" key="1">
    <citation type="submission" date="2014-02" db="EMBL/GenBank/DDBJ databases">
        <title>The small core and large imbalanced accessory genome model reveals a collaborative survival strategy of Sorangium cellulosum strains in nature.</title>
        <authorList>
            <person name="Han K."/>
            <person name="Peng R."/>
            <person name="Blom J."/>
            <person name="Li Y.-Z."/>
        </authorList>
    </citation>
    <scope>NUCLEOTIDE SEQUENCE [LARGE SCALE GENOMIC DNA]</scope>
    <source>
        <strain evidence="1 2">So0157-18</strain>
    </source>
</reference>
<dbReference type="EMBL" id="JELX01000549">
    <property type="protein sequence ID" value="KYF64069.1"/>
    <property type="molecule type" value="Genomic_DNA"/>
</dbReference>
<organism evidence="1 2">
    <name type="scientific">Sorangium cellulosum</name>
    <name type="common">Polyangium cellulosum</name>
    <dbReference type="NCBI Taxonomy" id="56"/>
    <lineage>
        <taxon>Bacteria</taxon>
        <taxon>Pseudomonadati</taxon>
        <taxon>Myxococcota</taxon>
        <taxon>Polyangia</taxon>
        <taxon>Polyangiales</taxon>
        <taxon>Polyangiaceae</taxon>
        <taxon>Sorangium</taxon>
    </lineage>
</organism>
<feature type="non-terminal residue" evidence="1">
    <location>
        <position position="1"/>
    </location>
</feature>
<protein>
    <submittedName>
        <fullName evidence="1">Uncharacterized protein</fullName>
    </submittedName>
</protein>